<dbReference type="OrthoDB" id="363185at2759"/>
<dbReference type="Proteomes" id="UP001152646">
    <property type="component" value="Unassembled WGS sequence"/>
</dbReference>
<reference evidence="6" key="1">
    <citation type="submission" date="2021-07" db="EMBL/GenBank/DDBJ databases">
        <authorList>
            <person name="Branca A.L. A."/>
        </authorList>
    </citation>
    <scope>NUCLEOTIDE SEQUENCE</scope>
</reference>
<dbReference type="InterPro" id="IPR006094">
    <property type="entry name" value="Oxid_FAD_bind_N"/>
</dbReference>
<evidence type="ECO:0000256" key="4">
    <source>
        <dbReference type="ARBA" id="ARBA00023002"/>
    </source>
</evidence>
<dbReference type="Pfam" id="PF01565">
    <property type="entry name" value="FAD_binding_4"/>
    <property type="match status" value="1"/>
</dbReference>
<dbReference type="GO" id="GO:0071949">
    <property type="term" value="F:FAD binding"/>
    <property type="evidence" value="ECO:0007669"/>
    <property type="project" value="InterPro"/>
</dbReference>
<protein>
    <recommendedName>
        <fullName evidence="5">FAD-binding PCMH-type domain-containing protein</fullName>
    </recommendedName>
</protein>
<accession>A0A9W4JLG9</accession>
<proteinExistence type="inferred from homology"/>
<evidence type="ECO:0000313" key="7">
    <source>
        <dbReference type="Proteomes" id="UP001152646"/>
    </source>
</evidence>
<keyword evidence="2" id="KW-0285">Flavoprotein</keyword>
<feature type="domain" description="FAD-binding PCMH-type" evidence="5">
    <location>
        <begin position="40"/>
        <end position="206"/>
    </location>
</feature>
<dbReference type="Gene3D" id="3.40.462.20">
    <property type="match status" value="1"/>
</dbReference>
<dbReference type="Gene3D" id="3.30.465.10">
    <property type="match status" value="1"/>
</dbReference>
<dbReference type="PROSITE" id="PS51387">
    <property type="entry name" value="FAD_PCMH"/>
    <property type="match status" value="1"/>
</dbReference>
<evidence type="ECO:0000256" key="2">
    <source>
        <dbReference type="ARBA" id="ARBA00022630"/>
    </source>
</evidence>
<dbReference type="GO" id="GO:0016491">
    <property type="term" value="F:oxidoreductase activity"/>
    <property type="evidence" value="ECO:0007669"/>
    <property type="project" value="UniProtKB-KW"/>
</dbReference>
<gene>
    <name evidence="6" type="ORF">PSALAMII_LOCUS8762</name>
</gene>
<sequence length="463" mass="49694">MSDTKLPALESFLQNFPTIKYISPVSPEYPTARKVFKSDRPDNPLAIVQPQSPSDLCALIKYAKSQSLQFTIRCGGHNLEGRVLVEGALLIDIRALNAVTIAPDRQTATVQGGILQEELGNKLWAEGLATPIGSIPSVGYVGWATYGGYGPFSGHWGLGVDQILGATIINHDGEILKAEESILRGIRGAGGLFGVILDLTIKVYPMTSLLAGPIIFDSTDIIKSVVNFNKAYSELQRSEELPPQLTIQQIAFNSPHGRTHGVIFVWSGSDIEEGQRWSDKIASIHPVVANAVAVTTIPKWFAGTAALVPPTGSGAAYSVNAFEISPAIAESIGRSLDQMPSDPGTMLSIHQLRGQSTTAGSGGLPSVFETRTPHYMLELIGFSTVDATADTSRAWARRTEQEVKQADPRSVLSTVYVSLFNTTGLSSAEVLEKTYGSTTQTLKDLKATFDPENVFSLAVPSLH</sequence>
<organism evidence="6 7">
    <name type="scientific">Penicillium salamii</name>
    <dbReference type="NCBI Taxonomy" id="1612424"/>
    <lineage>
        <taxon>Eukaryota</taxon>
        <taxon>Fungi</taxon>
        <taxon>Dikarya</taxon>
        <taxon>Ascomycota</taxon>
        <taxon>Pezizomycotina</taxon>
        <taxon>Eurotiomycetes</taxon>
        <taxon>Eurotiomycetidae</taxon>
        <taxon>Eurotiales</taxon>
        <taxon>Aspergillaceae</taxon>
        <taxon>Penicillium</taxon>
    </lineage>
</organism>
<dbReference type="EMBL" id="CAJVPA010000214">
    <property type="protein sequence ID" value="CAG8407130.1"/>
    <property type="molecule type" value="Genomic_DNA"/>
</dbReference>
<evidence type="ECO:0000256" key="3">
    <source>
        <dbReference type="ARBA" id="ARBA00022827"/>
    </source>
</evidence>
<comment type="caution">
    <text evidence="6">The sequence shown here is derived from an EMBL/GenBank/DDBJ whole genome shotgun (WGS) entry which is preliminary data.</text>
</comment>
<evidence type="ECO:0000259" key="5">
    <source>
        <dbReference type="PROSITE" id="PS51387"/>
    </source>
</evidence>
<evidence type="ECO:0000256" key="1">
    <source>
        <dbReference type="ARBA" id="ARBA00005466"/>
    </source>
</evidence>
<dbReference type="PANTHER" id="PTHR42973:SF7">
    <property type="entry name" value="FAD-BINDING PCMH-TYPE DOMAIN-CONTAINING PROTEIN"/>
    <property type="match status" value="1"/>
</dbReference>
<dbReference type="InterPro" id="IPR016169">
    <property type="entry name" value="FAD-bd_PCMH_sub2"/>
</dbReference>
<dbReference type="Gene3D" id="3.30.43.10">
    <property type="entry name" value="Uridine Diphospho-n-acetylenolpyruvylglucosamine Reductase, domain 2"/>
    <property type="match status" value="1"/>
</dbReference>
<dbReference type="PANTHER" id="PTHR42973">
    <property type="entry name" value="BINDING OXIDOREDUCTASE, PUTATIVE (AFU_ORTHOLOGUE AFUA_1G17690)-RELATED"/>
    <property type="match status" value="1"/>
</dbReference>
<dbReference type="InterPro" id="IPR016166">
    <property type="entry name" value="FAD-bd_PCMH"/>
</dbReference>
<evidence type="ECO:0000313" key="6">
    <source>
        <dbReference type="EMBL" id="CAG8407130.1"/>
    </source>
</evidence>
<dbReference type="InterPro" id="IPR016167">
    <property type="entry name" value="FAD-bd_PCMH_sub1"/>
</dbReference>
<dbReference type="SUPFAM" id="SSF56176">
    <property type="entry name" value="FAD-binding/transporter-associated domain-like"/>
    <property type="match status" value="1"/>
</dbReference>
<keyword evidence="3" id="KW-0274">FAD</keyword>
<keyword evidence="4" id="KW-0560">Oxidoreductase</keyword>
<dbReference type="InterPro" id="IPR036318">
    <property type="entry name" value="FAD-bd_PCMH-like_sf"/>
</dbReference>
<dbReference type="AlphaFoldDB" id="A0A9W4JLG9"/>
<name>A0A9W4JLG9_9EURO</name>
<dbReference type="InterPro" id="IPR050416">
    <property type="entry name" value="FAD-linked_Oxidoreductase"/>
</dbReference>
<comment type="similarity">
    <text evidence="1">Belongs to the oxygen-dependent FAD-linked oxidoreductase family.</text>
</comment>